<evidence type="ECO:0000313" key="9">
    <source>
        <dbReference type="EMBL" id="OGI84103.1"/>
    </source>
</evidence>
<dbReference type="InterPro" id="IPR050180">
    <property type="entry name" value="RNR_Ribonuclease"/>
</dbReference>
<comment type="subcellular location">
    <subcellularLocation>
        <location evidence="7">Cytoplasm</location>
    </subcellularLocation>
</comment>
<dbReference type="InterPro" id="IPR011805">
    <property type="entry name" value="RNase_R"/>
</dbReference>
<keyword evidence="4 7" id="KW-0378">Hydrolase</keyword>
<keyword evidence="3 7" id="KW-0540">Nuclease</keyword>
<evidence type="ECO:0000259" key="8">
    <source>
        <dbReference type="PROSITE" id="PS50126"/>
    </source>
</evidence>
<evidence type="ECO:0000256" key="3">
    <source>
        <dbReference type="ARBA" id="ARBA00022722"/>
    </source>
</evidence>
<dbReference type="AlphaFoldDB" id="A0A1F6WQE4"/>
<dbReference type="PROSITE" id="PS50126">
    <property type="entry name" value="S1"/>
    <property type="match status" value="1"/>
</dbReference>
<dbReference type="GO" id="GO:0006402">
    <property type="term" value="P:mRNA catabolic process"/>
    <property type="evidence" value="ECO:0007669"/>
    <property type="project" value="TreeGrafter"/>
</dbReference>
<accession>A0A1F6WQE4</accession>
<feature type="domain" description="S1 motif" evidence="8">
    <location>
        <begin position="557"/>
        <end position="638"/>
    </location>
</feature>
<comment type="function">
    <text evidence="7">3'-5' exoribonuclease that releases 5'-nucleoside monophosphates and is involved in maturation of structured RNAs.</text>
</comment>
<dbReference type="HAMAP" id="MF_01895">
    <property type="entry name" value="RNase_R"/>
    <property type="match status" value="1"/>
</dbReference>
<dbReference type="SUPFAM" id="SSF50249">
    <property type="entry name" value="Nucleic acid-binding proteins"/>
    <property type="match status" value="4"/>
</dbReference>
<dbReference type="InterPro" id="IPR001900">
    <property type="entry name" value="RNase_II/R"/>
</dbReference>
<organism evidence="9 10">
    <name type="scientific">Candidatus Nomurabacteria bacterium RIFCSPLOWO2_01_FULL_36_10b</name>
    <dbReference type="NCBI Taxonomy" id="1801766"/>
    <lineage>
        <taxon>Bacteria</taxon>
        <taxon>Candidatus Nomuraibacteriota</taxon>
    </lineage>
</organism>
<dbReference type="EMBL" id="MFUQ01000003">
    <property type="protein sequence ID" value="OGI84103.1"/>
    <property type="molecule type" value="Genomic_DNA"/>
</dbReference>
<dbReference type="InterPro" id="IPR012340">
    <property type="entry name" value="NA-bd_OB-fold"/>
</dbReference>
<dbReference type="Gene3D" id="2.40.50.140">
    <property type="entry name" value="Nucleic acid-binding proteins"/>
    <property type="match status" value="1"/>
</dbReference>
<dbReference type="GO" id="GO:0008859">
    <property type="term" value="F:exoribonuclease II activity"/>
    <property type="evidence" value="ECO:0007669"/>
    <property type="project" value="UniProtKB-UniRule"/>
</dbReference>
<comment type="catalytic activity">
    <reaction evidence="1 7">
        <text>Exonucleolytic cleavage in the 3'- to 5'-direction to yield nucleoside 5'-phosphates.</text>
        <dbReference type="EC" id="3.1.13.1"/>
    </reaction>
</comment>
<reference evidence="9 10" key="1">
    <citation type="journal article" date="2016" name="Nat. Commun.">
        <title>Thousands of microbial genomes shed light on interconnected biogeochemical processes in an aquifer system.</title>
        <authorList>
            <person name="Anantharaman K."/>
            <person name="Brown C.T."/>
            <person name="Hug L.A."/>
            <person name="Sharon I."/>
            <person name="Castelle C.J."/>
            <person name="Probst A.J."/>
            <person name="Thomas B.C."/>
            <person name="Singh A."/>
            <person name="Wilkins M.J."/>
            <person name="Karaoz U."/>
            <person name="Brodie E.L."/>
            <person name="Williams K.H."/>
            <person name="Hubbard S.S."/>
            <person name="Banfield J.F."/>
        </authorList>
    </citation>
    <scope>NUCLEOTIDE SEQUENCE [LARGE SCALE GENOMIC DNA]</scope>
</reference>
<keyword evidence="2 7" id="KW-0963">Cytoplasm</keyword>
<evidence type="ECO:0000256" key="4">
    <source>
        <dbReference type="ARBA" id="ARBA00022801"/>
    </source>
</evidence>
<name>A0A1F6WQE4_9BACT</name>
<keyword evidence="6 7" id="KW-0694">RNA-binding</keyword>
<evidence type="ECO:0000256" key="7">
    <source>
        <dbReference type="HAMAP-Rule" id="MF_01895"/>
    </source>
</evidence>
<gene>
    <name evidence="7" type="primary">rnr</name>
    <name evidence="9" type="ORF">A2997_01225</name>
</gene>
<sequence length="641" mass="72549">MKQEQDTLVVGSQIEGTFYFGKNGVGFVRNREIEHVIEIPAHATGHALHKDRVCVTITDISTTTGYVGAVTSILRRDKHGYIGTLEKKSDRYFIALSDRYNTIEFTIPENDIGKASVGDRVFVTLTSWETLPVAKIEKILPPLSSIDGHMKGYALERGFDEEFPDNVLAEAQELSERGITDDDRKNRRDMREIATCTIDPDDAKDFDDALSFEYLPDGNYSVGVHIADVAHYVIPGTALDQEAQKRATSVYLVDRTIPMLPEALSNNLCSLRQDEEKLAFSVIVTLNPKGEISNTWYGRTIIKSNKRFTYDEAQVGIEEGTGPYAKELQILNNLAKIYRDERIASGALTLEKEELRFVLDEDGHPLEVRKKIRKDAHKMIEEFMLLANRLVAEFMSQQSGGLMVYRVHDRPELKRVKELQQFLSTMGYVVPIEDGVVPSHELHRIIEEAPNNDVRDALSIAIARSMAKAVYTIDNIGHYGLGFEDYTHFTSPIRRYPDIMVHRLLDLALRGHNLDQSEVEAYEELAEHSSQREGDAAEAERTSIHYMQAQYMQSKVGQIFEGMITGLTKNGMFISERDTKTEGMALYRNIKGDHFTFDPKQNVVIADTSGWTFHVGDIVKIKLLSVDVDNRLIDYTVLTRN</sequence>
<proteinExistence type="inferred from homology"/>
<evidence type="ECO:0000256" key="5">
    <source>
        <dbReference type="ARBA" id="ARBA00022839"/>
    </source>
</evidence>
<evidence type="ECO:0000256" key="2">
    <source>
        <dbReference type="ARBA" id="ARBA00022490"/>
    </source>
</evidence>
<keyword evidence="5 7" id="KW-0269">Exonuclease</keyword>
<dbReference type="InterPro" id="IPR004476">
    <property type="entry name" value="RNase_II/RNase_R"/>
</dbReference>
<dbReference type="Proteomes" id="UP000179448">
    <property type="component" value="Unassembled WGS sequence"/>
</dbReference>
<dbReference type="STRING" id="1801766.A2997_01225"/>
<protein>
    <recommendedName>
        <fullName evidence="7">Ribonuclease R</fullName>
        <shortName evidence="7">RNase R</shortName>
        <ecNumber evidence="7">3.1.13.1</ecNumber>
    </recommendedName>
</protein>
<dbReference type="PANTHER" id="PTHR23355:SF9">
    <property type="entry name" value="DIS3-LIKE EXONUCLEASE 2"/>
    <property type="match status" value="1"/>
</dbReference>
<comment type="caution">
    <text evidence="9">The sequence shown here is derived from an EMBL/GenBank/DDBJ whole genome shotgun (WGS) entry which is preliminary data.</text>
</comment>
<dbReference type="EC" id="3.1.13.1" evidence="7"/>
<evidence type="ECO:0000313" key="10">
    <source>
        <dbReference type="Proteomes" id="UP000179448"/>
    </source>
</evidence>
<dbReference type="NCBIfam" id="TIGR00358">
    <property type="entry name" value="3_prime_RNase"/>
    <property type="match status" value="1"/>
</dbReference>
<dbReference type="Pfam" id="PF00773">
    <property type="entry name" value="RNB"/>
    <property type="match status" value="1"/>
</dbReference>
<evidence type="ECO:0000256" key="6">
    <source>
        <dbReference type="ARBA" id="ARBA00022884"/>
    </source>
</evidence>
<dbReference type="InterPro" id="IPR022966">
    <property type="entry name" value="RNase_II/R_CS"/>
</dbReference>
<dbReference type="SMART" id="SM00955">
    <property type="entry name" value="RNB"/>
    <property type="match status" value="1"/>
</dbReference>
<dbReference type="PROSITE" id="PS01175">
    <property type="entry name" value="RIBONUCLEASE_II"/>
    <property type="match status" value="1"/>
</dbReference>
<dbReference type="InterPro" id="IPR003029">
    <property type="entry name" value="S1_domain"/>
</dbReference>
<dbReference type="GO" id="GO:0005829">
    <property type="term" value="C:cytosol"/>
    <property type="evidence" value="ECO:0007669"/>
    <property type="project" value="TreeGrafter"/>
</dbReference>
<dbReference type="PANTHER" id="PTHR23355">
    <property type="entry name" value="RIBONUCLEASE"/>
    <property type="match status" value="1"/>
</dbReference>
<dbReference type="GO" id="GO:0003723">
    <property type="term" value="F:RNA binding"/>
    <property type="evidence" value="ECO:0007669"/>
    <property type="project" value="UniProtKB-UniRule"/>
</dbReference>
<dbReference type="NCBIfam" id="TIGR02063">
    <property type="entry name" value="RNase_R"/>
    <property type="match status" value="1"/>
</dbReference>
<comment type="similarity">
    <text evidence="7">Belongs to the RNR ribonuclease family. RNase R subfamily.</text>
</comment>
<evidence type="ECO:0000256" key="1">
    <source>
        <dbReference type="ARBA" id="ARBA00001849"/>
    </source>
</evidence>